<proteinExistence type="predicted"/>
<protein>
    <submittedName>
        <fullName evidence="3">Sulfolobus virus STSV1, Orf64</fullName>
    </submittedName>
</protein>
<gene>
    <name evidence="3" type="ORF">PROPJV5_1731</name>
</gene>
<dbReference type="InterPro" id="IPR018650">
    <property type="entry name" value="STSV1_Orf64"/>
</dbReference>
<feature type="transmembrane region" description="Helical" evidence="1">
    <location>
        <begin position="106"/>
        <end position="125"/>
    </location>
</feature>
<keyword evidence="1" id="KW-0472">Membrane</keyword>
<keyword evidence="1" id="KW-1133">Transmembrane helix</keyword>
<sequence>MCLLALAAYLTVSLLKYARLGDGMDLTIFDQAIRSLARGEPGYTAMKSPGMSIFGDHWHPIIAVLVPCYWLWDDPRVLLIAQAVCVVWAGWVLGRLAQRRIGAGPALAITAAWLCALGTQSAIIFDFHEVALGLPLLAYALSAFCRLRWGLFWALAASLMLVKEDMCFLVGGLAIALLVRRRIRAGLGLGVFAVAWTAAAVFVVIPRINPEHVYAYLGSLGTVTVEGVQEAGHPAWYGPLSTLGTAAVLLAATGFVAARSALIWGFIGSFAVRALSKNPQHWTTGFHYNLMPMLVACFAFVDAWPRLASRAEALGRTGSRGLRARVVRAWRALALPVVVAVALVSIPAGAVLHDLTGKACGAACVELDEATAMIPAGSWVGADVYLTNHLADRFEVSQWRPTDGYLDDLGKPVDPEWLVLNLETISYENETSSWVQEFLDDPVVRGARYEVRWAGEAIVVLQREG</sequence>
<dbReference type="Proteomes" id="UP000265962">
    <property type="component" value="Unassembled WGS sequence"/>
</dbReference>
<dbReference type="EMBL" id="OMOH01000006">
    <property type="protein sequence ID" value="SPF68756.1"/>
    <property type="molecule type" value="Genomic_DNA"/>
</dbReference>
<feature type="transmembrane region" description="Helical" evidence="1">
    <location>
        <begin position="329"/>
        <end position="352"/>
    </location>
</feature>
<keyword evidence="4" id="KW-1185">Reference proteome</keyword>
<evidence type="ECO:0000313" key="3">
    <source>
        <dbReference type="EMBL" id="SPF68756.1"/>
    </source>
</evidence>
<feature type="transmembrane region" description="Helical" evidence="1">
    <location>
        <begin position="77"/>
        <end position="94"/>
    </location>
</feature>
<dbReference type="Pfam" id="PF09852">
    <property type="entry name" value="DUF2079"/>
    <property type="match status" value="1"/>
</dbReference>
<evidence type="ECO:0000256" key="2">
    <source>
        <dbReference type="SAM" id="SignalP"/>
    </source>
</evidence>
<feature type="transmembrane region" description="Helical" evidence="1">
    <location>
        <begin position="185"/>
        <end position="205"/>
    </location>
</feature>
<name>A0A375I3P9_9ACTN</name>
<evidence type="ECO:0000256" key="1">
    <source>
        <dbReference type="SAM" id="Phobius"/>
    </source>
</evidence>
<feature type="transmembrane region" description="Helical" evidence="1">
    <location>
        <begin position="246"/>
        <end position="267"/>
    </location>
</feature>
<organism evidence="3 4">
    <name type="scientific">Propionibacterium ruminifibrarum</name>
    <dbReference type="NCBI Taxonomy" id="1962131"/>
    <lineage>
        <taxon>Bacteria</taxon>
        <taxon>Bacillati</taxon>
        <taxon>Actinomycetota</taxon>
        <taxon>Actinomycetes</taxon>
        <taxon>Propionibacteriales</taxon>
        <taxon>Propionibacteriaceae</taxon>
        <taxon>Propionibacterium</taxon>
    </lineage>
</organism>
<feature type="signal peptide" evidence="2">
    <location>
        <begin position="1"/>
        <end position="18"/>
    </location>
</feature>
<feature type="chain" id="PRO_5038708723" evidence="2">
    <location>
        <begin position="19"/>
        <end position="465"/>
    </location>
</feature>
<accession>A0A375I3P9</accession>
<keyword evidence="2" id="KW-0732">Signal</keyword>
<evidence type="ECO:0000313" key="4">
    <source>
        <dbReference type="Proteomes" id="UP000265962"/>
    </source>
</evidence>
<dbReference type="AlphaFoldDB" id="A0A375I3P9"/>
<feature type="transmembrane region" description="Helical" evidence="1">
    <location>
        <begin position="161"/>
        <end position="179"/>
    </location>
</feature>
<keyword evidence="1" id="KW-0812">Transmembrane</keyword>
<reference evidence="4" key="1">
    <citation type="submission" date="2018-02" db="EMBL/GenBank/DDBJ databases">
        <authorList>
            <person name="Hornung B."/>
        </authorList>
    </citation>
    <scope>NUCLEOTIDE SEQUENCE [LARGE SCALE GENOMIC DNA]</scope>
</reference>